<evidence type="ECO:0000256" key="1">
    <source>
        <dbReference type="ARBA" id="ARBA00003236"/>
    </source>
</evidence>
<dbReference type="PANTHER" id="PTHR34216">
    <property type="match status" value="1"/>
</dbReference>
<feature type="domain" description="NodB homology" evidence="6">
    <location>
        <begin position="96"/>
        <end position="353"/>
    </location>
</feature>
<evidence type="ECO:0000256" key="4">
    <source>
        <dbReference type="ARBA" id="ARBA00022729"/>
    </source>
</evidence>
<dbReference type="GO" id="GO:0016810">
    <property type="term" value="F:hydrolase activity, acting on carbon-nitrogen (but not peptide) bonds"/>
    <property type="evidence" value="ECO:0007669"/>
    <property type="project" value="InterPro"/>
</dbReference>
<dbReference type="PROSITE" id="PS51677">
    <property type="entry name" value="NODB"/>
    <property type="match status" value="1"/>
</dbReference>
<evidence type="ECO:0000259" key="6">
    <source>
        <dbReference type="PROSITE" id="PS51677"/>
    </source>
</evidence>
<dbReference type="CDD" id="cd10968">
    <property type="entry name" value="CE4_Mlr8448_like_5s"/>
    <property type="match status" value="1"/>
</dbReference>
<dbReference type="Gene3D" id="3.20.20.370">
    <property type="entry name" value="Glycoside hydrolase/deacetylase"/>
    <property type="match status" value="1"/>
</dbReference>
<comment type="similarity">
    <text evidence="2">Belongs to the polysaccharide deacetylase family.</text>
</comment>
<proteinExistence type="inferred from homology"/>
<comment type="function">
    <text evidence="1">Is involved in generating a small heat-stable compound (Nod), an acylated oligomer of N-acetylglucosamine, that stimulates mitosis in various plant protoplasts.</text>
</comment>
<reference evidence="7" key="1">
    <citation type="submission" date="2024-05" db="EMBL/GenBank/DDBJ databases">
        <authorList>
            <person name="Kim S."/>
            <person name="Heo J."/>
            <person name="Choi H."/>
            <person name="Choi Y."/>
            <person name="Kwon S.-W."/>
            <person name="Kim Y."/>
        </authorList>
    </citation>
    <scope>NUCLEOTIDE SEQUENCE</scope>
    <source>
        <strain evidence="7">KACC 23698</strain>
    </source>
</reference>
<dbReference type="InterPro" id="IPR051398">
    <property type="entry name" value="Polysacch_Deacetylase"/>
</dbReference>
<dbReference type="Pfam" id="PF01522">
    <property type="entry name" value="Polysacc_deac_1"/>
    <property type="match status" value="2"/>
</dbReference>
<sequence>MLNMGLKHRLYGAAFAGLAAAGAPRWAGSGLRGLGGILMLHHVRPWVEREFAPNRLLEVTPEFLDLALTRARAAGYRFVPLDEAVDAVEAGRVDQRVLALTFDDGYRDNLEHALPVLRAHGAPATIFVTPGFVERSAELWWLDLEDAIARAAQVSASIGGETLDLPASTAAQKSAAFETIYWRLRARPEPELRAVIAGLAREQGVDSRATAERLCLDWDGVRRLAADPLIAIGAHTLTHPMLAKHDAETARREMAESKAILEKELGAPVRHLAYPVGDRSSAGPRDFALARELGFRSAVTTRRGMLFPEHARHLTALPRISLNGFFQDPGQFEVLLSGVPFWLWNRGRRVDAA</sequence>
<dbReference type="InterPro" id="IPR011330">
    <property type="entry name" value="Glyco_hydro/deAcase_b/a-brl"/>
</dbReference>
<gene>
    <name evidence="7" type="ORF">ABEG18_12175</name>
</gene>
<protein>
    <recommendedName>
        <fullName evidence="3">Chitooligosaccharide deacetylase</fullName>
    </recommendedName>
    <alternativeName>
        <fullName evidence="5">Nodulation protein B</fullName>
    </alternativeName>
</protein>
<dbReference type="InterPro" id="IPR002509">
    <property type="entry name" value="NODB_dom"/>
</dbReference>
<evidence type="ECO:0000256" key="2">
    <source>
        <dbReference type="ARBA" id="ARBA00010973"/>
    </source>
</evidence>
<keyword evidence="4" id="KW-0732">Signal</keyword>
<dbReference type="EMBL" id="CP157484">
    <property type="protein sequence ID" value="XBO41474.1"/>
    <property type="molecule type" value="Genomic_DNA"/>
</dbReference>
<dbReference type="PANTHER" id="PTHR34216:SF7">
    <property type="entry name" value="POLY-BETA-1,6-N-ACETYL-D-GLUCOSAMINE N-DEACETYLASE"/>
    <property type="match status" value="1"/>
</dbReference>
<dbReference type="AlphaFoldDB" id="A0AAU7JN29"/>
<dbReference type="RefSeq" id="WP_406858328.1">
    <property type="nucleotide sequence ID" value="NZ_CP157484.1"/>
</dbReference>
<dbReference type="SUPFAM" id="SSF88713">
    <property type="entry name" value="Glycoside hydrolase/deacetylase"/>
    <property type="match status" value="1"/>
</dbReference>
<name>A0AAU7JN29_9HYPH</name>
<dbReference type="GO" id="GO:0005975">
    <property type="term" value="P:carbohydrate metabolic process"/>
    <property type="evidence" value="ECO:0007669"/>
    <property type="project" value="InterPro"/>
</dbReference>
<evidence type="ECO:0000256" key="3">
    <source>
        <dbReference type="ARBA" id="ARBA00020071"/>
    </source>
</evidence>
<evidence type="ECO:0000313" key="7">
    <source>
        <dbReference type="EMBL" id="XBO41474.1"/>
    </source>
</evidence>
<evidence type="ECO:0000256" key="5">
    <source>
        <dbReference type="ARBA" id="ARBA00032976"/>
    </source>
</evidence>
<accession>A0AAU7JN29</accession>
<organism evidence="7">
    <name type="scientific">Alsobacter sp. KACC 23698</name>
    <dbReference type="NCBI Taxonomy" id="3149229"/>
    <lineage>
        <taxon>Bacteria</taxon>
        <taxon>Pseudomonadati</taxon>
        <taxon>Pseudomonadota</taxon>
        <taxon>Alphaproteobacteria</taxon>
        <taxon>Hyphomicrobiales</taxon>
        <taxon>Alsobacteraceae</taxon>
        <taxon>Alsobacter</taxon>
    </lineage>
</organism>